<dbReference type="CDD" id="cd12151">
    <property type="entry name" value="F1-ATPase_gamma"/>
    <property type="match status" value="1"/>
</dbReference>
<organism evidence="11 12">
    <name type="scientific">Handelsmanbacteria sp. (strain RIFCSPLOWO2_12_FULL_64_10)</name>
    <dbReference type="NCBI Taxonomy" id="1817868"/>
    <lineage>
        <taxon>Bacteria</taxon>
        <taxon>Candidatus Handelsmaniibacteriota</taxon>
    </lineage>
</organism>
<dbReference type="GO" id="GO:0005886">
    <property type="term" value="C:plasma membrane"/>
    <property type="evidence" value="ECO:0007669"/>
    <property type="project" value="UniProtKB-SubCell"/>
</dbReference>
<dbReference type="GO" id="GO:0045259">
    <property type="term" value="C:proton-transporting ATP synthase complex"/>
    <property type="evidence" value="ECO:0007669"/>
    <property type="project" value="UniProtKB-KW"/>
</dbReference>
<dbReference type="InterPro" id="IPR035968">
    <property type="entry name" value="ATP_synth_F1_ATPase_gsu"/>
</dbReference>
<dbReference type="Gene3D" id="3.40.1380.10">
    <property type="match status" value="1"/>
</dbReference>
<keyword evidence="4 10" id="KW-0813">Transport</keyword>
<proteinExistence type="inferred from homology"/>
<dbReference type="PANTHER" id="PTHR11693">
    <property type="entry name" value="ATP SYNTHASE GAMMA CHAIN"/>
    <property type="match status" value="1"/>
</dbReference>
<dbReference type="Gene3D" id="1.10.287.80">
    <property type="entry name" value="ATP synthase, gamma subunit, helix hairpin domain"/>
    <property type="match status" value="2"/>
</dbReference>
<comment type="subcellular location">
    <subcellularLocation>
        <location evidence="10">Cell membrane</location>
        <topology evidence="10">Peripheral membrane protein</topology>
    </subcellularLocation>
    <subcellularLocation>
        <location evidence="2">Membrane</location>
        <topology evidence="2">Peripheral membrane protein</topology>
    </subcellularLocation>
</comment>
<dbReference type="GO" id="GO:0042777">
    <property type="term" value="P:proton motive force-driven plasma membrane ATP synthesis"/>
    <property type="evidence" value="ECO:0007669"/>
    <property type="project" value="UniProtKB-UniRule"/>
</dbReference>
<dbReference type="GO" id="GO:0046933">
    <property type="term" value="F:proton-transporting ATP synthase activity, rotational mechanism"/>
    <property type="evidence" value="ECO:0007669"/>
    <property type="project" value="UniProtKB-UniRule"/>
</dbReference>
<evidence type="ECO:0000256" key="9">
    <source>
        <dbReference type="ARBA" id="ARBA00023310"/>
    </source>
</evidence>
<evidence type="ECO:0000256" key="7">
    <source>
        <dbReference type="ARBA" id="ARBA00023136"/>
    </source>
</evidence>
<dbReference type="EMBL" id="MFKF01000405">
    <property type="protein sequence ID" value="OGG44373.1"/>
    <property type="molecule type" value="Genomic_DNA"/>
</dbReference>
<gene>
    <name evidence="10" type="primary">atpG</name>
    <name evidence="11" type="ORF">A3F84_01050</name>
</gene>
<evidence type="ECO:0000313" key="11">
    <source>
        <dbReference type="EMBL" id="OGG44373.1"/>
    </source>
</evidence>
<accession>A0A1F6C5I1</accession>
<dbReference type="Pfam" id="PF00231">
    <property type="entry name" value="ATP-synt"/>
    <property type="match status" value="1"/>
</dbReference>
<dbReference type="Proteomes" id="UP000178606">
    <property type="component" value="Unassembled WGS sequence"/>
</dbReference>
<keyword evidence="9 10" id="KW-0066">ATP synthesis</keyword>
<evidence type="ECO:0000256" key="8">
    <source>
        <dbReference type="ARBA" id="ARBA00023196"/>
    </source>
</evidence>
<reference evidence="11 12" key="1">
    <citation type="journal article" date="2016" name="Nat. Commun.">
        <title>Thousands of microbial genomes shed light on interconnected biogeochemical processes in an aquifer system.</title>
        <authorList>
            <person name="Anantharaman K."/>
            <person name="Brown C.T."/>
            <person name="Hug L.A."/>
            <person name="Sharon I."/>
            <person name="Castelle C.J."/>
            <person name="Probst A.J."/>
            <person name="Thomas B.C."/>
            <person name="Singh A."/>
            <person name="Wilkins M.J."/>
            <person name="Karaoz U."/>
            <person name="Brodie E.L."/>
            <person name="Williams K.H."/>
            <person name="Hubbard S.S."/>
            <person name="Banfield J.F."/>
        </authorList>
    </citation>
    <scope>NUCLEOTIDE SEQUENCE [LARGE SCALE GENOMIC DNA]</scope>
    <source>
        <strain evidence="12">RIFCSPLOWO2_12_FULL_64_10</strain>
    </source>
</reference>
<evidence type="ECO:0000256" key="5">
    <source>
        <dbReference type="ARBA" id="ARBA00022781"/>
    </source>
</evidence>
<dbReference type="HAMAP" id="MF_00815">
    <property type="entry name" value="ATP_synth_gamma_bact"/>
    <property type="match status" value="1"/>
</dbReference>
<evidence type="ECO:0000313" key="12">
    <source>
        <dbReference type="Proteomes" id="UP000178606"/>
    </source>
</evidence>
<comment type="caution">
    <text evidence="11">The sequence shown here is derived from an EMBL/GenBank/DDBJ whole genome shotgun (WGS) entry which is preliminary data.</text>
</comment>
<dbReference type="InterPro" id="IPR023632">
    <property type="entry name" value="ATP_synth_F1_gsu_CS"/>
</dbReference>
<evidence type="ECO:0000256" key="1">
    <source>
        <dbReference type="ARBA" id="ARBA00003456"/>
    </source>
</evidence>
<evidence type="ECO:0000256" key="4">
    <source>
        <dbReference type="ARBA" id="ARBA00022448"/>
    </source>
</evidence>
<keyword evidence="5 10" id="KW-0375">Hydrogen ion transport</keyword>
<dbReference type="SUPFAM" id="SSF52943">
    <property type="entry name" value="ATP synthase (F1-ATPase), gamma subunit"/>
    <property type="match status" value="1"/>
</dbReference>
<dbReference type="PROSITE" id="PS00153">
    <property type="entry name" value="ATPASE_GAMMA"/>
    <property type="match status" value="1"/>
</dbReference>
<evidence type="ECO:0000256" key="3">
    <source>
        <dbReference type="ARBA" id="ARBA00007681"/>
    </source>
</evidence>
<comment type="subunit">
    <text evidence="10">F-type ATPases have 2 components, CF(1) - the catalytic core - and CF(0) - the membrane proton channel. CF(1) has five subunits: alpha(3), beta(3), gamma(1), delta(1), epsilon(1). CF(0) has three main subunits: a, b and c.</text>
</comment>
<name>A0A1F6C5I1_HANXR</name>
<dbReference type="PANTHER" id="PTHR11693:SF22">
    <property type="entry name" value="ATP SYNTHASE SUBUNIT GAMMA, MITOCHONDRIAL"/>
    <property type="match status" value="1"/>
</dbReference>
<comment type="function">
    <text evidence="1 10">Produces ATP from ADP in the presence of a proton gradient across the membrane. The gamma chain is believed to be important in regulating ATPase activity and the flow of protons through the CF(0) complex.</text>
</comment>
<comment type="similarity">
    <text evidence="3 10">Belongs to the ATPase gamma chain family.</text>
</comment>
<evidence type="ECO:0000256" key="6">
    <source>
        <dbReference type="ARBA" id="ARBA00023065"/>
    </source>
</evidence>
<keyword evidence="6 10" id="KW-0406">Ion transport</keyword>
<dbReference type="NCBIfam" id="TIGR01146">
    <property type="entry name" value="ATPsyn_F1gamma"/>
    <property type="match status" value="1"/>
</dbReference>
<dbReference type="InterPro" id="IPR000131">
    <property type="entry name" value="ATP_synth_F1_gsu"/>
</dbReference>
<keyword evidence="10" id="KW-1003">Cell membrane</keyword>
<dbReference type="GO" id="GO:0005524">
    <property type="term" value="F:ATP binding"/>
    <property type="evidence" value="ECO:0007669"/>
    <property type="project" value="UniProtKB-UniRule"/>
</dbReference>
<protein>
    <recommendedName>
        <fullName evidence="10">ATP synthase gamma chain</fullName>
    </recommendedName>
    <alternativeName>
        <fullName evidence="10">ATP synthase F1 sector gamma subunit</fullName>
    </alternativeName>
    <alternativeName>
        <fullName evidence="10">F-ATPase gamma subunit</fullName>
    </alternativeName>
</protein>
<evidence type="ECO:0000256" key="10">
    <source>
        <dbReference type="HAMAP-Rule" id="MF_00815"/>
    </source>
</evidence>
<keyword evidence="8 10" id="KW-0139">CF(1)</keyword>
<dbReference type="AlphaFoldDB" id="A0A1F6C5I1"/>
<dbReference type="PRINTS" id="PR00126">
    <property type="entry name" value="ATPASEGAMMA"/>
</dbReference>
<evidence type="ECO:0000256" key="2">
    <source>
        <dbReference type="ARBA" id="ARBA00004170"/>
    </source>
</evidence>
<sequence length="288" mass="32781">MPNLRMLRRRIASVKNIQQVTNAMRMVAAARMRRSQENMMASRPYSRKMGALMRHVVSLADQGDHPLLIERELRHVCLVVLTGDRGLCGSFNSNVIRRAVQQGRSYQEQGVDVSLVCVGRKGRDFFARRGYTILGEHLNIFDHLGFHHAQAIVREILYIYTQLEVDRVEVVYNEFKSVLQQNLVCTQFLPVVPEAPDREKGFTDYLYEPSQKELLDELLPRHMNVQMWQTLLESNASEQAARMTAMENATKNAGELVDSLTLARNKVRQATITREIAEIVGGAEALKG</sequence>
<dbReference type="FunFam" id="3.40.1380.10:FF:000006">
    <property type="entry name" value="ATP synthase gamma chain"/>
    <property type="match status" value="1"/>
</dbReference>
<keyword evidence="7 10" id="KW-0472">Membrane</keyword>